<keyword evidence="11" id="KW-1185">Reference proteome</keyword>
<keyword evidence="8" id="KW-0800">Toxin</keyword>
<dbReference type="AlphaFoldDB" id="A0A1A6DVP7"/>
<dbReference type="InterPro" id="IPR022907">
    <property type="entry name" value="VapC_family"/>
</dbReference>
<organism evidence="10 11">
    <name type="scientific">Tepidimonas fonticaldi</name>
    <dbReference type="NCBI Taxonomy" id="1101373"/>
    <lineage>
        <taxon>Bacteria</taxon>
        <taxon>Pseudomonadati</taxon>
        <taxon>Pseudomonadota</taxon>
        <taxon>Betaproteobacteria</taxon>
        <taxon>Burkholderiales</taxon>
        <taxon>Tepidimonas</taxon>
    </lineage>
</organism>
<dbReference type="Proteomes" id="UP000091969">
    <property type="component" value="Unassembled WGS sequence"/>
</dbReference>
<evidence type="ECO:0000256" key="8">
    <source>
        <dbReference type="HAMAP-Rule" id="MF_00265"/>
    </source>
</evidence>
<name>A0A1A6DVP7_9BURK</name>
<proteinExistence type="inferred from homology"/>
<evidence type="ECO:0000256" key="5">
    <source>
        <dbReference type="ARBA" id="ARBA00022801"/>
    </source>
</evidence>
<evidence type="ECO:0000256" key="2">
    <source>
        <dbReference type="ARBA" id="ARBA00022649"/>
    </source>
</evidence>
<reference evidence="10 11" key="1">
    <citation type="submission" date="2016-06" db="EMBL/GenBank/DDBJ databases">
        <title>Genome sequence of Tepidimonas fonticaldi PL17.</title>
        <authorList>
            <person name="Pinnaka A.K."/>
        </authorList>
    </citation>
    <scope>NUCLEOTIDE SEQUENCE [LARGE SCALE GENOMIC DNA]</scope>
    <source>
        <strain evidence="10 11">PL17</strain>
    </source>
</reference>
<dbReference type="GO" id="GO:0000287">
    <property type="term" value="F:magnesium ion binding"/>
    <property type="evidence" value="ECO:0007669"/>
    <property type="project" value="UniProtKB-UniRule"/>
</dbReference>
<evidence type="ECO:0000256" key="7">
    <source>
        <dbReference type="ARBA" id="ARBA00038093"/>
    </source>
</evidence>
<dbReference type="GO" id="GO:0004540">
    <property type="term" value="F:RNA nuclease activity"/>
    <property type="evidence" value="ECO:0007669"/>
    <property type="project" value="InterPro"/>
</dbReference>
<dbReference type="HAMAP" id="MF_00265">
    <property type="entry name" value="VapC_Nob1"/>
    <property type="match status" value="1"/>
</dbReference>
<dbReference type="InterPro" id="IPR002716">
    <property type="entry name" value="PIN_dom"/>
</dbReference>
<feature type="binding site" evidence="8">
    <location>
        <position position="5"/>
    </location>
    <ligand>
        <name>Mg(2+)</name>
        <dbReference type="ChEBI" id="CHEBI:18420"/>
    </ligand>
</feature>
<keyword evidence="3 8" id="KW-0540">Nuclease</keyword>
<dbReference type="InterPro" id="IPR029060">
    <property type="entry name" value="PIN-like_dom_sf"/>
</dbReference>
<keyword evidence="2 8" id="KW-1277">Toxin-antitoxin system</keyword>
<dbReference type="InterPro" id="IPR050556">
    <property type="entry name" value="Type_II_TA_system_RNase"/>
</dbReference>
<dbReference type="Gene3D" id="3.40.50.1010">
    <property type="entry name" value="5'-nuclease"/>
    <property type="match status" value="1"/>
</dbReference>
<sequence>MYFLDTNICAYFISRRYPAVTARFRAVEPHELAISALVAAELAYGVEHSTRVEQNRLALEGFMRLIKVVPWDASAMWHFAQHKTRLKRLDQPIGELELLIASQALALDAVLVTNNTREFERIDGLKLENWAEGS</sequence>
<evidence type="ECO:0000256" key="6">
    <source>
        <dbReference type="ARBA" id="ARBA00022842"/>
    </source>
</evidence>
<dbReference type="PANTHER" id="PTHR33653:SF1">
    <property type="entry name" value="RIBONUCLEASE VAPC2"/>
    <property type="match status" value="1"/>
</dbReference>
<evidence type="ECO:0000256" key="4">
    <source>
        <dbReference type="ARBA" id="ARBA00022723"/>
    </source>
</evidence>
<gene>
    <name evidence="8" type="primary">vapC</name>
    <name evidence="10" type="ORF">A9O67_07905</name>
</gene>
<comment type="cofactor">
    <cofactor evidence="1 8">
        <name>Mg(2+)</name>
        <dbReference type="ChEBI" id="CHEBI:18420"/>
    </cofactor>
</comment>
<evidence type="ECO:0000256" key="3">
    <source>
        <dbReference type="ARBA" id="ARBA00022722"/>
    </source>
</evidence>
<dbReference type="PANTHER" id="PTHR33653">
    <property type="entry name" value="RIBONUCLEASE VAPC2"/>
    <property type="match status" value="1"/>
</dbReference>
<comment type="caution">
    <text evidence="10">The sequence shown here is derived from an EMBL/GenBank/DDBJ whole genome shotgun (WGS) entry which is preliminary data.</text>
</comment>
<dbReference type="STRING" id="1101373.A9O67_07905"/>
<dbReference type="Pfam" id="PF01850">
    <property type="entry name" value="PIN"/>
    <property type="match status" value="1"/>
</dbReference>
<keyword evidence="4 8" id="KW-0479">Metal-binding</keyword>
<dbReference type="EMBL" id="LZDH01000056">
    <property type="protein sequence ID" value="OBS30865.1"/>
    <property type="molecule type" value="Genomic_DNA"/>
</dbReference>
<accession>A0A1A6DVP7</accession>
<protein>
    <recommendedName>
        <fullName evidence="8">Ribonuclease VapC</fullName>
        <shortName evidence="8">RNase VapC</shortName>
        <ecNumber evidence="8">3.1.-.-</ecNumber>
    </recommendedName>
    <alternativeName>
        <fullName evidence="8">Toxin VapC</fullName>
    </alternativeName>
</protein>
<evidence type="ECO:0000313" key="10">
    <source>
        <dbReference type="EMBL" id="OBS30865.1"/>
    </source>
</evidence>
<dbReference type="SUPFAM" id="SSF88723">
    <property type="entry name" value="PIN domain-like"/>
    <property type="match status" value="1"/>
</dbReference>
<dbReference type="GO" id="GO:0090729">
    <property type="term" value="F:toxin activity"/>
    <property type="evidence" value="ECO:0007669"/>
    <property type="project" value="UniProtKB-KW"/>
</dbReference>
<dbReference type="RefSeq" id="WP_068609706.1">
    <property type="nucleotide sequence ID" value="NZ_LZDH01000056.1"/>
</dbReference>
<evidence type="ECO:0000313" key="11">
    <source>
        <dbReference type="Proteomes" id="UP000091969"/>
    </source>
</evidence>
<dbReference type="OrthoDB" id="9796690at2"/>
<comment type="similarity">
    <text evidence="7 8">Belongs to the PINc/VapC protein family.</text>
</comment>
<dbReference type="EC" id="3.1.-.-" evidence="8"/>
<evidence type="ECO:0000256" key="1">
    <source>
        <dbReference type="ARBA" id="ARBA00001946"/>
    </source>
</evidence>
<evidence type="ECO:0000259" key="9">
    <source>
        <dbReference type="Pfam" id="PF01850"/>
    </source>
</evidence>
<keyword evidence="6 8" id="KW-0460">Magnesium</keyword>
<comment type="caution">
    <text evidence="8">Lacks conserved residue(s) required for the propagation of feature annotation.</text>
</comment>
<dbReference type="GO" id="GO:0016787">
    <property type="term" value="F:hydrolase activity"/>
    <property type="evidence" value="ECO:0007669"/>
    <property type="project" value="UniProtKB-KW"/>
</dbReference>
<feature type="domain" description="PIN" evidence="9">
    <location>
        <begin position="2"/>
        <end position="124"/>
    </location>
</feature>
<keyword evidence="5 8" id="KW-0378">Hydrolase</keyword>
<dbReference type="CDD" id="cd09881">
    <property type="entry name" value="PIN_VapC4-5_FitB-like"/>
    <property type="match status" value="1"/>
</dbReference>
<comment type="function">
    <text evidence="8">Toxic component of a toxin-antitoxin (TA) system. An RNase.</text>
</comment>